<keyword evidence="4" id="KW-0862">Zinc</keyword>
<dbReference type="Proteomes" id="UP000663869">
    <property type="component" value="Unassembled WGS sequence"/>
</dbReference>
<dbReference type="Gene3D" id="3.30.50.10">
    <property type="entry name" value="Erythroid Transcription Factor GATA-1, subunit A"/>
    <property type="match status" value="1"/>
</dbReference>
<keyword evidence="8" id="KW-0675">Receptor</keyword>
<evidence type="ECO:0000256" key="10">
    <source>
        <dbReference type="SAM" id="MobiDB-lite"/>
    </source>
</evidence>
<evidence type="ECO:0000256" key="9">
    <source>
        <dbReference type="ARBA" id="ARBA00023242"/>
    </source>
</evidence>
<dbReference type="InterPro" id="IPR013088">
    <property type="entry name" value="Znf_NHR/GATA"/>
</dbReference>
<dbReference type="Proteomes" id="UP000663862">
    <property type="component" value="Unassembled WGS sequence"/>
</dbReference>
<reference evidence="14" key="1">
    <citation type="submission" date="2021-02" db="EMBL/GenBank/DDBJ databases">
        <authorList>
            <person name="Nowell W R."/>
        </authorList>
    </citation>
    <scope>NUCLEOTIDE SEQUENCE</scope>
</reference>
<dbReference type="Pfam" id="PF00105">
    <property type="entry name" value="zf-C4"/>
    <property type="match status" value="1"/>
</dbReference>
<keyword evidence="7" id="KW-0804">Transcription</keyword>
<sequence length="602" mass="70238">MNVAADASNEFFPYYTFQTGFSMRFCESRQEKIEQEQYNQTLSIQHHQMIINANKSREKKAATFPFGKCRICQDAATGVHYGVITCEGCKGFFKRSITQDLPYRCFFGNKCIINMETRNRCKACRFKQCLQQGMSMESVKMGRIPKKVKEKVLKDYYAQQDKICQYDQQPLDDSQNHALYYDDCFTSFEMDNYNFPHLLGDSISSLSSVSSPTTSSVSLQQSNDSNQEIGIESQTTTSSTEQSFSISDLFDSAISSSNIQTNQIDDKLSSLQLPSVFYESHTLADTYSNGRSQNSTNLLHQRIQLNNNTYDDRSLENLQNDDRITMLNLNQNTLTDDTFSCELRYSNQHLQAMKYLALKLCQPFLVFELDFEVTTFFRYIRWKMFNFYSHHTKQLQILIEKMFDHINFGISNYSNHNVTIEQMWIDDQAVMPIDIAQLFDFAKDIPGLHELNDKDFKHILYNRTFEFWTIIYYPLFYQNESYIITTNGLHLNRYFMTQLIGNETTDALHKFSERLHQLNLTPVEHSLIIPIVLCLPDENLIDAESVHLIKYCYMYALYIQLCSTRTEDEAKTVFDEILQTTNSISKLNELCKKNIRILELDK</sequence>
<dbReference type="InterPro" id="IPR001628">
    <property type="entry name" value="Znf_hrmn_rcpt"/>
</dbReference>
<feature type="compositionally biased region" description="Low complexity" evidence="10">
    <location>
        <begin position="231"/>
        <end position="242"/>
    </location>
</feature>
<comment type="caution">
    <text evidence="14">The sequence shown here is derived from an EMBL/GenBank/DDBJ whole genome shotgun (WGS) entry which is preliminary data.</text>
</comment>
<keyword evidence="5" id="KW-0805">Transcription regulation</keyword>
<dbReference type="EMBL" id="CAJOBQ010001994">
    <property type="protein sequence ID" value="CAF4531919.1"/>
    <property type="molecule type" value="Genomic_DNA"/>
</dbReference>
<evidence type="ECO:0000256" key="3">
    <source>
        <dbReference type="ARBA" id="ARBA00022771"/>
    </source>
</evidence>
<dbReference type="InterPro" id="IPR035500">
    <property type="entry name" value="NHR-like_dom_sf"/>
</dbReference>
<evidence type="ECO:0000259" key="12">
    <source>
        <dbReference type="PROSITE" id="PS51843"/>
    </source>
</evidence>
<evidence type="ECO:0000256" key="8">
    <source>
        <dbReference type="ARBA" id="ARBA00023170"/>
    </source>
</evidence>
<dbReference type="PRINTS" id="PR00047">
    <property type="entry name" value="STROIDFINGER"/>
</dbReference>
<dbReference type="GO" id="GO:0004879">
    <property type="term" value="F:nuclear receptor activity"/>
    <property type="evidence" value="ECO:0007669"/>
    <property type="project" value="TreeGrafter"/>
</dbReference>
<name>A0A818EIP3_9BILA</name>
<dbReference type="PANTHER" id="PTHR24082">
    <property type="entry name" value="NUCLEAR HORMONE RECEPTOR"/>
    <property type="match status" value="1"/>
</dbReference>
<dbReference type="PROSITE" id="PS00031">
    <property type="entry name" value="NUCLEAR_REC_DBD_1"/>
    <property type="match status" value="1"/>
</dbReference>
<dbReference type="GO" id="GO:0030154">
    <property type="term" value="P:cell differentiation"/>
    <property type="evidence" value="ECO:0007669"/>
    <property type="project" value="TreeGrafter"/>
</dbReference>
<evidence type="ECO:0000256" key="4">
    <source>
        <dbReference type="ARBA" id="ARBA00022833"/>
    </source>
</evidence>
<keyword evidence="6" id="KW-0238">DNA-binding</keyword>
<dbReference type="Proteomes" id="UP000663838">
    <property type="component" value="Unassembled WGS sequence"/>
</dbReference>
<evidence type="ECO:0000313" key="14">
    <source>
        <dbReference type="EMBL" id="CAF3459358.1"/>
    </source>
</evidence>
<dbReference type="EMBL" id="CAJNYV010001071">
    <property type="protein sequence ID" value="CAF3400289.1"/>
    <property type="molecule type" value="Genomic_DNA"/>
</dbReference>
<protein>
    <submittedName>
        <fullName evidence="14">Uncharacterized protein</fullName>
    </submittedName>
</protein>
<dbReference type="InterPro" id="IPR000536">
    <property type="entry name" value="Nucl_hrmn_rcpt_lig-bd"/>
</dbReference>
<evidence type="ECO:0000313" key="13">
    <source>
        <dbReference type="EMBL" id="CAF3400289.1"/>
    </source>
</evidence>
<evidence type="ECO:0000313" key="17">
    <source>
        <dbReference type="Proteomes" id="UP000663869"/>
    </source>
</evidence>
<dbReference type="GO" id="GO:0045944">
    <property type="term" value="P:positive regulation of transcription by RNA polymerase II"/>
    <property type="evidence" value="ECO:0007669"/>
    <property type="project" value="TreeGrafter"/>
</dbReference>
<dbReference type="GO" id="GO:0008270">
    <property type="term" value="F:zinc ion binding"/>
    <property type="evidence" value="ECO:0007669"/>
    <property type="project" value="UniProtKB-KW"/>
</dbReference>
<keyword evidence="3" id="KW-0863">Zinc-finger</keyword>
<dbReference type="GO" id="GO:0000122">
    <property type="term" value="P:negative regulation of transcription by RNA polymerase II"/>
    <property type="evidence" value="ECO:0007669"/>
    <property type="project" value="TreeGrafter"/>
</dbReference>
<dbReference type="InterPro" id="IPR050234">
    <property type="entry name" value="Nuclear_hormone_rcpt_NR1"/>
</dbReference>
<dbReference type="Gene3D" id="1.10.565.10">
    <property type="entry name" value="Retinoid X Receptor"/>
    <property type="match status" value="1"/>
</dbReference>
<dbReference type="GO" id="GO:0000978">
    <property type="term" value="F:RNA polymerase II cis-regulatory region sequence-specific DNA binding"/>
    <property type="evidence" value="ECO:0007669"/>
    <property type="project" value="TreeGrafter"/>
</dbReference>
<dbReference type="Proteomes" id="UP000663865">
    <property type="component" value="Unassembled WGS sequence"/>
</dbReference>
<dbReference type="SUPFAM" id="SSF57716">
    <property type="entry name" value="Glucocorticoid receptor-like (DNA-binding domain)"/>
    <property type="match status" value="1"/>
</dbReference>
<feature type="domain" description="NR LBD" evidence="12">
    <location>
        <begin position="401"/>
        <end position="602"/>
    </location>
</feature>
<comment type="similarity">
    <text evidence="1">Belongs to the nuclear hormone receptor family.</text>
</comment>
<gene>
    <name evidence="14" type="ORF">FME351_LOCUS13977</name>
    <name evidence="13" type="ORF">KIK155_LOCUS8047</name>
    <name evidence="16" type="ORF">TOA249_LOCUS21234</name>
    <name evidence="15" type="ORF">TSG867_LOCUS23330</name>
</gene>
<dbReference type="PANTHER" id="PTHR24082:SF473">
    <property type="entry name" value="ECDYSONE-INDUCED PROTEIN 75B, ISOFORM B"/>
    <property type="match status" value="1"/>
</dbReference>
<dbReference type="GO" id="GO:0009755">
    <property type="term" value="P:hormone-mediated signaling pathway"/>
    <property type="evidence" value="ECO:0007669"/>
    <property type="project" value="TreeGrafter"/>
</dbReference>
<evidence type="ECO:0000256" key="1">
    <source>
        <dbReference type="ARBA" id="ARBA00005993"/>
    </source>
</evidence>
<evidence type="ECO:0000256" key="6">
    <source>
        <dbReference type="ARBA" id="ARBA00023125"/>
    </source>
</evidence>
<evidence type="ECO:0000256" key="2">
    <source>
        <dbReference type="ARBA" id="ARBA00022723"/>
    </source>
</evidence>
<dbReference type="CDD" id="cd06916">
    <property type="entry name" value="NR_DBD_like"/>
    <property type="match status" value="1"/>
</dbReference>
<evidence type="ECO:0000313" key="16">
    <source>
        <dbReference type="EMBL" id="CAF4764788.1"/>
    </source>
</evidence>
<keyword evidence="9" id="KW-0539">Nucleus</keyword>
<dbReference type="PROSITE" id="PS51030">
    <property type="entry name" value="NUCLEAR_REC_DBD_2"/>
    <property type="match status" value="1"/>
</dbReference>
<dbReference type="FunFam" id="3.30.50.10:FF:000030">
    <property type="entry name" value="Nuclear Hormone Receptor family"/>
    <property type="match status" value="1"/>
</dbReference>
<keyword evidence="2" id="KW-0479">Metal-binding</keyword>
<evidence type="ECO:0000256" key="7">
    <source>
        <dbReference type="ARBA" id="ARBA00023163"/>
    </source>
</evidence>
<evidence type="ECO:0000256" key="5">
    <source>
        <dbReference type="ARBA" id="ARBA00023015"/>
    </source>
</evidence>
<dbReference type="SUPFAM" id="SSF48508">
    <property type="entry name" value="Nuclear receptor ligand-binding domain"/>
    <property type="match status" value="1"/>
</dbReference>
<feature type="region of interest" description="Disordered" evidence="10">
    <location>
        <begin position="214"/>
        <end position="242"/>
    </location>
</feature>
<dbReference type="EMBL" id="CAJOBS010001816">
    <property type="protein sequence ID" value="CAF4764788.1"/>
    <property type="molecule type" value="Genomic_DNA"/>
</dbReference>
<proteinExistence type="inferred from homology"/>
<feature type="domain" description="Nuclear receptor" evidence="11">
    <location>
        <begin position="66"/>
        <end position="141"/>
    </location>
</feature>
<dbReference type="AlphaFoldDB" id="A0A818EIP3"/>
<dbReference type="PROSITE" id="PS51843">
    <property type="entry name" value="NR_LBD"/>
    <property type="match status" value="1"/>
</dbReference>
<accession>A0A818EIP3</accession>
<dbReference type="SMART" id="SM00399">
    <property type="entry name" value="ZnF_C4"/>
    <property type="match status" value="1"/>
</dbReference>
<dbReference type="EMBL" id="CAJNYU010001721">
    <property type="protein sequence ID" value="CAF3459358.1"/>
    <property type="molecule type" value="Genomic_DNA"/>
</dbReference>
<organism evidence="14 17">
    <name type="scientific">Rotaria socialis</name>
    <dbReference type="NCBI Taxonomy" id="392032"/>
    <lineage>
        <taxon>Eukaryota</taxon>
        <taxon>Metazoa</taxon>
        <taxon>Spiralia</taxon>
        <taxon>Gnathifera</taxon>
        <taxon>Rotifera</taxon>
        <taxon>Eurotatoria</taxon>
        <taxon>Bdelloidea</taxon>
        <taxon>Philodinida</taxon>
        <taxon>Philodinidae</taxon>
        <taxon>Rotaria</taxon>
    </lineage>
</organism>
<evidence type="ECO:0000313" key="15">
    <source>
        <dbReference type="EMBL" id="CAF4531919.1"/>
    </source>
</evidence>
<evidence type="ECO:0000259" key="11">
    <source>
        <dbReference type="PROSITE" id="PS51030"/>
    </source>
</evidence>